<sequence length="385" mass="41675">MSFFFQQPGSAGLLDTLNDCSKDAEGGGGVFAFASKGGVEAIFGLPNISHMLKAGRPFHLIVGIDAITNAEALLSIGEKVSTHGKSLKAQVFLHDQAPSTFHPKFSWFQKQGRVSLITGSGNLTERGLGKQPGGQPANWEAFSVQSLSGADASTVSKEISAWLKAQGVAGTLLSLDDARVVEKAIANARVRYSNGRKAAAKPKAKPQSGAQPPTDAAPAAASDFDSNEVLIRELPSTRVGQGDVGKTALDEFFGHRGADKYIFMQYVNLSDKPHSVRKVWLFVNASQNYRLELPESKGNYETGDHDERMLLVAVKLDQRSFRYTIIRPKSEQADYDKVSSLLDPAKKPGQRRLMRVLFTTSDDLRAAWPAVPGNLLPIRLPTAEP</sequence>
<reference evidence="2 3" key="1">
    <citation type="submission" date="2018-05" db="EMBL/GenBank/DDBJ databases">
        <title>Integrated omic analyses show evidence that a Ca. Accumulibacter phosphatis strain performs denitrification under micro-aerobic conditions.</title>
        <authorList>
            <person name="Camejo P.Y."/>
            <person name="Katherine M.D."/>
            <person name="Daniel N.R."/>
        </authorList>
    </citation>
    <scope>NUCLEOTIDE SEQUENCE [LARGE SCALE GENOMIC DNA]</scope>
    <source>
        <strain evidence="2">UW-LDO-IC</strain>
    </source>
</reference>
<name>A0A369XJP3_9PROT</name>
<evidence type="ECO:0008006" key="4">
    <source>
        <dbReference type="Google" id="ProtNLM"/>
    </source>
</evidence>
<evidence type="ECO:0000256" key="1">
    <source>
        <dbReference type="SAM" id="MobiDB-lite"/>
    </source>
</evidence>
<proteinExistence type="predicted"/>
<evidence type="ECO:0000313" key="2">
    <source>
        <dbReference type="EMBL" id="RDE49580.1"/>
    </source>
</evidence>
<dbReference type="AlphaFoldDB" id="A0A369XJP3"/>
<dbReference type="Gene3D" id="3.30.870.10">
    <property type="entry name" value="Endonuclease Chain A"/>
    <property type="match status" value="1"/>
</dbReference>
<gene>
    <name evidence="2" type="ORF">DVS81_15990</name>
</gene>
<dbReference type="EMBL" id="QPGA01000038">
    <property type="protein sequence ID" value="RDE49580.1"/>
    <property type="molecule type" value="Genomic_DNA"/>
</dbReference>
<comment type="caution">
    <text evidence="2">The sequence shown here is derived from an EMBL/GenBank/DDBJ whole genome shotgun (WGS) entry which is preliminary data.</text>
</comment>
<feature type="compositionally biased region" description="Low complexity" evidence="1">
    <location>
        <begin position="210"/>
        <end position="221"/>
    </location>
</feature>
<accession>A0A369XJP3</accession>
<evidence type="ECO:0000313" key="3">
    <source>
        <dbReference type="Proteomes" id="UP000253831"/>
    </source>
</evidence>
<feature type="region of interest" description="Disordered" evidence="1">
    <location>
        <begin position="195"/>
        <end position="222"/>
    </location>
</feature>
<protein>
    <recommendedName>
        <fullName evidence="4">Phospholipase D-like domain-containing protein</fullName>
    </recommendedName>
</protein>
<organism evidence="2 3">
    <name type="scientific">Candidatus Accumulibacter meliphilus</name>
    <dbReference type="NCBI Taxonomy" id="2211374"/>
    <lineage>
        <taxon>Bacteria</taxon>
        <taxon>Pseudomonadati</taxon>
        <taxon>Pseudomonadota</taxon>
        <taxon>Betaproteobacteria</taxon>
        <taxon>Candidatus Accumulibacter</taxon>
    </lineage>
</organism>
<dbReference type="Proteomes" id="UP000253831">
    <property type="component" value="Unassembled WGS sequence"/>
</dbReference>
<dbReference type="CDD" id="cd09117">
    <property type="entry name" value="PLDc_Bfil_DEXD_like"/>
    <property type="match status" value="1"/>
</dbReference>